<proteinExistence type="predicted"/>
<reference evidence="1" key="1">
    <citation type="submission" date="2014-11" db="EMBL/GenBank/DDBJ databases">
        <authorList>
            <person name="Amaro Gonzalez C."/>
        </authorList>
    </citation>
    <scope>NUCLEOTIDE SEQUENCE</scope>
</reference>
<dbReference type="AlphaFoldDB" id="A0A0E9UZF1"/>
<protein>
    <submittedName>
        <fullName evidence="1">Uncharacterized protein</fullName>
    </submittedName>
</protein>
<evidence type="ECO:0000313" key="1">
    <source>
        <dbReference type="EMBL" id="JAH70575.1"/>
    </source>
</evidence>
<dbReference type="EMBL" id="GBXM01038002">
    <property type="protein sequence ID" value="JAH70575.1"/>
    <property type="molecule type" value="Transcribed_RNA"/>
</dbReference>
<sequence>MLHCPPALVNQCPKQLVKYL</sequence>
<reference evidence="1" key="2">
    <citation type="journal article" date="2015" name="Fish Shellfish Immunol.">
        <title>Early steps in the European eel (Anguilla anguilla)-Vibrio vulnificus interaction in the gills: Role of the RtxA13 toxin.</title>
        <authorList>
            <person name="Callol A."/>
            <person name="Pajuelo D."/>
            <person name="Ebbesson L."/>
            <person name="Teles M."/>
            <person name="MacKenzie S."/>
            <person name="Amaro C."/>
        </authorList>
    </citation>
    <scope>NUCLEOTIDE SEQUENCE</scope>
</reference>
<name>A0A0E9UZF1_ANGAN</name>
<organism evidence="1">
    <name type="scientific">Anguilla anguilla</name>
    <name type="common">European freshwater eel</name>
    <name type="synonym">Muraena anguilla</name>
    <dbReference type="NCBI Taxonomy" id="7936"/>
    <lineage>
        <taxon>Eukaryota</taxon>
        <taxon>Metazoa</taxon>
        <taxon>Chordata</taxon>
        <taxon>Craniata</taxon>
        <taxon>Vertebrata</taxon>
        <taxon>Euteleostomi</taxon>
        <taxon>Actinopterygii</taxon>
        <taxon>Neopterygii</taxon>
        <taxon>Teleostei</taxon>
        <taxon>Anguilliformes</taxon>
        <taxon>Anguillidae</taxon>
        <taxon>Anguilla</taxon>
    </lineage>
</organism>
<accession>A0A0E9UZF1</accession>